<reference evidence="14" key="1">
    <citation type="submission" date="2020-11" db="EMBL/GenBank/DDBJ databases">
        <title>Isolation and identification of active actinomycetes.</title>
        <authorList>
            <person name="Yu B."/>
        </authorList>
    </citation>
    <scope>NUCLEOTIDE SEQUENCE</scope>
    <source>
        <strain evidence="14">NEAU-YB345</strain>
    </source>
</reference>
<sequence length="383" mass="40645">MSSILQASYASHDAEAHPLARYGWDDAWQAEFDAAVGGETGLLPGRVARVDRGMCDVITAEGVLRADTALVTPRDPVRIVCTGDWAVVARGQSAVGDLVRCLLPRRSTVIRSGASKRSEGQVLAANVGTVVIAVSLAVEPDLGRIERFLTLAWESGAVPLVVLTKADAAPDAEQIRDDVARVAPGVDVLVVSALTGAGTAELAARLGGTTVLLGQSGVGKSTLANALTGVDAMDVRAIGVDGKGRHTTTTRELLPLPGGGVLIDTPGLRGVGVMDADAGLQQVFADIDELAGGCRFADCGHLGEPGCAVQQALDDGELSHRRLESYRKLLRENRWMASRTDARARAELSRIWRERGKLAKEAREARDRREKVSRRRQSPTAER</sequence>
<dbReference type="GO" id="GO:0005737">
    <property type="term" value="C:cytoplasm"/>
    <property type="evidence" value="ECO:0007669"/>
    <property type="project" value="UniProtKB-SubCell"/>
</dbReference>
<dbReference type="Pfam" id="PF03193">
    <property type="entry name" value="RsgA_GTPase"/>
    <property type="match status" value="1"/>
</dbReference>
<dbReference type="Gene3D" id="3.40.50.300">
    <property type="entry name" value="P-loop containing nucleotide triphosphate hydrolases"/>
    <property type="match status" value="1"/>
</dbReference>
<feature type="binding site" evidence="10">
    <location>
        <position position="307"/>
    </location>
    <ligand>
        <name>Zn(2+)</name>
        <dbReference type="ChEBI" id="CHEBI:29105"/>
    </ligand>
</feature>
<evidence type="ECO:0000313" key="14">
    <source>
        <dbReference type="EMBL" id="MBF9070877.1"/>
    </source>
</evidence>
<dbReference type="Gene3D" id="1.10.40.50">
    <property type="entry name" value="Probable gtpase engc, domain 3"/>
    <property type="match status" value="1"/>
</dbReference>
<dbReference type="GO" id="GO:0003924">
    <property type="term" value="F:GTPase activity"/>
    <property type="evidence" value="ECO:0007669"/>
    <property type="project" value="UniProtKB-UniRule"/>
</dbReference>
<dbReference type="GO" id="GO:0042274">
    <property type="term" value="P:ribosomal small subunit biogenesis"/>
    <property type="evidence" value="ECO:0007669"/>
    <property type="project" value="UniProtKB-UniRule"/>
</dbReference>
<evidence type="ECO:0000256" key="9">
    <source>
        <dbReference type="ARBA" id="ARBA00023134"/>
    </source>
</evidence>
<keyword evidence="1 10" id="KW-0963">Cytoplasm</keyword>
<keyword evidence="2 10" id="KW-0690">Ribosome biogenesis</keyword>
<keyword evidence="9 10" id="KW-0342">GTP-binding</keyword>
<dbReference type="GO" id="GO:0046872">
    <property type="term" value="F:metal ion binding"/>
    <property type="evidence" value="ECO:0007669"/>
    <property type="project" value="UniProtKB-KW"/>
</dbReference>
<feature type="compositionally biased region" description="Basic and acidic residues" evidence="11">
    <location>
        <begin position="358"/>
        <end position="370"/>
    </location>
</feature>
<dbReference type="InterPro" id="IPR027417">
    <property type="entry name" value="P-loop_NTPase"/>
</dbReference>
<comment type="function">
    <text evidence="10">One of several proteins that assist in the late maturation steps of the functional core of the 30S ribosomal subunit. Helps release RbfA from mature subunits. May play a role in the assembly of ribosomal proteins into the subunit. Circularly permuted GTPase that catalyzes slow GTP hydrolysis, GTPase activity is stimulated by the 30S ribosomal subunit.</text>
</comment>
<feature type="binding site" evidence="10">
    <location>
        <begin position="164"/>
        <end position="167"/>
    </location>
    <ligand>
        <name>GTP</name>
        <dbReference type="ChEBI" id="CHEBI:37565"/>
    </ligand>
</feature>
<feature type="domain" description="EngC GTPase" evidence="12">
    <location>
        <begin position="125"/>
        <end position="269"/>
    </location>
</feature>
<comment type="subunit">
    <text evidence="10">Monomer. Associates with 30S ribosomal subunit, binds 16S rRNA.</text>
</comment>
<evidence type="ECO:0000256" key="2">
    <source>
        <dbReference type="ARBA" id="ARBA00022517"/>
    </source>
</evidence>
<evidence type="ECO:0000259" key="12">
    <source>
        <dbReference type="PROSITE" id="PS50936"/>
    </source>
</evidence>
<comment type="caution">
    <text evidence="14">The sequence shown here is derived from an EMBL/GenBank/DDBJ whole genome shotgun (WGS) entry which is preliminary data.</text>
</comment>
<feature type="binding site" evidence="10">
    <location>
        <position position="301"/>
    </location>
    <ligand>
        <name>Zn(2+)</name>
        <dbReference type="ChEBI" id="CHEBI:29105"/>
    </ligand>
</feature>
<dbReference type="InterPro" id="IPR004881">
    <property type="entry name" value="Ribosome_biogen_GTPase_RsgA"/>
</dbReference>
<feature type="binding site" evidence="10">
    <location>
        <begin position="214"/>
        <end position="222"/>
    </location>
    <ligand>
        <name>GTP</name>
        <dbReference type="ChEBI" id="CHEBI:37565"/>
    </ligand>
</feature>
<accession>A0A931FDM7</accession>
<evidence type="ECO:0000256" key="6">
    <source>
        <dbReference type="ARBA" id="ARBA00022801"/>
    </source>
</evidence>
<evidence type="ECO:0000259" key="13">
    <source>
        <dbReference type="PROSITE" id="PS51721"/>
    </source>
</evidence>
<organism evidence="14 15">
    <name type="scientific">Streptacidiphilus fuscans</name>
    <dbReference type="NCBI Taxonomy" id="2789292"/>
    <lineage>
        <taxon>Bacteria</taxon>
        <taxon>Bacillati</taxon>
        <taxon>Actinomycetota</taxon>
        <taxon>Actinomycetes</taxon>
        <taxon>Kitasatosporales</taxon>
        <taxon>Streptomycetaceae</taxon>
        <taxon>Streptacidiphilus</taxon>
    </lineage>
</organism>
<evidence type="ECO:0000313" key="15">
    <source>
        <dbReference type="Proteomes" id="UP000657385"/>
    </source>
</evidence>
<protein>
    <recommendedName>
        <fullName evidence="10">Small ribosomal subunit biogenesis GTPase RsgA</fullName>
        <ecNumber evidence="10">3.6.1.-</ecNumber>
    </recommendedName>
</protein>
<dbReference type="GO" id="GO:0005525">
    <property type="term" value="F:GTP binding"/>
    <property type="evidence" value="ECO:0007669"/>
    <property type="project" value="UniProtKB-UniRule"/>
</dbReference>
<dbReference type="EC" id="3.6.1.-" evidence="10"/>
<evidence type="ECO:0000256" key="4">
    <source>
        <dbReference type="ARBA" id="ARBA00022730"/>
    </source>
</evidence>
<dbReference type="PANTHER" id="PTHR32120:SF10">
    <property type="entry name" value="SMALL RIBOSOMAL SUBUNIT BIOGENESIS GTPASE RSGA"/>
    <property type="match status" value="1"/>
</dbReference>
<dbReference type="PROSITE" id="PS51721">
    <property type="entry name" value="G_CP"/>
    <property type="match status" value="1"/>
</dbReference>
<dbReference type="PROSITE" id="PS50936">
    <property type="entry name" value="ENGC_GTPASE"/>
    <property type="match status" value="1"/>
</dbReference>
<evidence type="ECO:0000256" key="7">
    <source>
        <dbReference type="ARBA" id="ARBA00022833"/>
    </source>
</evidence>
<dbReference type="EMBL" id="JADPRT010000010">
    <property type="protein sequence ID" value="MBF9070877.1"/>
    <property type="molecule type" value="Genomic_DNA"/>
</dbReference>
<keyword evidence="5 10" id="KW-0547">Nucleotide-binding</keyword>
<keyword evidence="7 10" id="KW-0862">Zinc</keyword>
<dbReference type="NCBIfam" id="TIGR00157">
    <property type="entry name" value="ribosome small subunit-dependent GTPase A"/>
    <property type="match status" value="1"/>
</dbReference>
<feature type="domain" description="CP-type G" evidence="13">
    <location>
        <begin position="117"/>
        <end position="271"/>
    </location>
</feature>
<keyword evidence="6 10" id="KW-0378">Hydrolase</keyword>
<evidence type="ECO:0000256" key="1">
    <source>
        <dbReference type="ARBA" id="ARBA00022490"/>
    </source>
</evidence>
<dbReference type="SUPFAM" id="SSF52540">
    <property type="entry name" value="P-loop containing nucleoside triphosphate hydrolases"/>
    <property type="match status" value="1"/>
</dbReference>
<dbReference type="AlphaFoldDB" id="A0A931FDM7"/>
<keyword evidence="4 10" id="KW-0699">rRNA-binding</keyword>
<name>A0A931FDM7_9ACTN</name>
<comment type="similarity">
    <text evidence="10">Belongs to the TRAFAC class YlqF/YawG GTPase family. RsgA subfamily.</text>
</comment>
<dbReference type="RefSeq" id="WP_196196062.1">
    <property type="nucleotide sequence ID" value="NZ_JADPRT010000010.1"/>
</dbReference>
<evidence type="ECO:0000256" key="8">
    <source>
        <dbReference type="ARBA" id="ARBA00022884"/>
    </source>
</evidence>
<feature type="binding site" evidence="10">
    <location>
        <position position="294"/>
    </location>
    <ligand>
        <name>Zn(2+)</name>
        <dbReference type="ChEBI" id="CHEBI:29105"/>
    </ligand>
</feature>
<dbReference type="GO" id="GO:0019843">
    <property type="term" value="F:rRNA binding"/>
    <property type="evidence" value="ECO:0007669"/>
    <property type="project" value="UniProtKB-KW"/>
</dbReference>
<dbReference type="CDD" id="cd01854">
    <property type="entry name" value="YjeQ_EngC"/>
    <property type="match status" value="1"/>
</dbReference>
<dbReference type="Proteomes" id="UP000657385">
    <property type="component" value="Unassembled WGS sequence"/>
</dbReference>
<feature type="region of interest" description="Disordered" evidence="11">
    <location>
        <begin position="358"/>
        <end position="383"/>
    </location>
</feature>
<dbReference type="InterPro" id="IPR010914">
    <property type="entry name" value="RsgA_GTPase_dom"/>
</dbReference>
<keyword evidence="3 10" id="KW-0479">Metal-binding</keyword>
<keyword evidence="15" id="KW-1185">Reference proteome</keyword>
<gene>
    <name evidence="10 14" type="primary">rsgA</name>
    <name evidence="14" type="ORF">I2501_22945</name>
</gene>
<dbReference type="PANTHER" id="PTHR32120">
    <property type="entry name" value="SMALL RIBOSOMAL SUBUNIT BIOGENESIS GTPASE RSGA"/>
    <property type="match status" value="1"/>
</dbReference>
<dbReference type="HAMAP" id="MF_01820">
    <property type="entry name" value="GTPase_RsgA"/>
    <property type="match status" value="1"/>
</dbReference>
<evidence type="ECO:0000256" key="5">
    <source>
        <dbReference type="ARBA" id="ARBA00022741"/>
    </source>
</evidence>
<feature type="binding site" evidence="10">
    <location>
        <position position="299"/>
    </location>
    <ligand>
        <name>Zn(2+)</name>
        <dbReference type="ChEBI" id="CHEBI:29105"/>
    </ligand>
</feature>
<evidence type="ECO:0000256" key="11">
    <source>
        <dbReference type="SAM" id="MobiDB-lite"/>
    </source>
</evidence>
<comment type="cofactor">
    <cofactor evidence="10">
        <name>Zn(2+)</name>
        <dbReference type="ChEBI" id="CHEBI:29105"/>
    </cofactor>
    <text evidence="10">Binds 1 zinc ion per subunit.</text>
</comment>
<comment type="subcellular location">
    <subcellularLocation>
        <location evidence="10">Cytoplasm</location>
    </subcellularLocation>
</comment>
<keyword evidence="8 10" id="KW-0694">RNA-binding</keyword>
<evidence type="ECO:0000256" key="3">
    <source>
        <dbReference type="ARBA" id="ARBA00022723"/>
    </source>
</evidence>
<dbReference type="InterPro" id="IPR030378">
    <property type="entry name" value="G_CP_dom"/>
</dbReference>
<evidence type="ECO:0000256" key="10">
    <source>
        <dbReference type="HAMAP-Rule" id="MF_01820"/>
    </source>
</evidence>
<proteinExistence type="inferred from homology"/>